<sequence length="341" mass="38652">MSNFNIKSQLLSCVVIITTFSCCASDPKTVDPIDVIHYNITIAPDLSNRVNKKLYPKPVADSDIISGIVDHFYPGVVTYNLANHTAKTRKTGQRDILRVDFINQKLIGQYGINVLDMQLDLKRFGIHQEDRIKYLTNQSNENLATDKTKFKEAYNKMSETAEMAPAGADIWSYFKDGIKHGLVDKSIDSVLLKNGHIKRDYTCNVLLLLTDGYIEAGLHGKDHCRGNKCYFMSSKTVENFRKAFQQSKSKDMGAFFKENGYGIIPAENPLLKDLHVVVLEMYDRSKDHKGGATMHPSDWDILKLFWSDWLTQSGVKSFQLLPLATSKDEAHSNIRTFLESR</sequence>
<evidence type="ECO:0000256" key="1">
    <source>
        <dbReference type="SAM" id="SignalP"/>
    </source>
</evidence>
<dbReference type="OrthoDB" id="945646at2"/>
<feature type="chain" id="PRO_5020929106" evidence="1">
    <location>
        <begin position="25"/>
        <end position="341"/>
    </location>
</feature>
<evidence type="ECO:0000313" key="3">
    <source>
        <dbReference type="Proteomes" id="UP000306808"/>
    </source>
</evidence>
<keyword evidence="3" id="KW-1185">Reference proteome</keyword>
<dbReference type="EMBL" id="SUME01000001">
    <property type="protein sequence ID" value="TJZ62986.1"/>
    <property type="molecule type" value="Genomic_DNA"/>
</dbReference>
<protein>
    <submittedName>
        <fullName evidence="2">Uncharacterized protein</fullName>
    </submittedName>
</protein>
<evidence type="ECO:0000313" key="2">
    <source>
        <dbReference type="EMBL" id="TJZ62986.1"/>
    </source>
</evidence>
<accession>A0A4U0P6A6</accession>
<dbReference type="PROSITE" id="PS51257">
    <property type="entry name" value="PROKAR_LIPOPROTEIN"/>
    <property type="match status" value="1"/>
</dbReference>
<reference evidence="2 3" key="1">
    <citation type="submission" date="2019-04" db="EMBL/GenBank/DDBJ databases">
        <title>Sphingobacterium olei sp. nov., isolated from oil-contaminated soil.</title>
        <authorList>
            <person name="Liu B."/>
        </authorList>
    </citation>
    <scope>NUCLEOTIDE SEQUENCE [LARGE SCALE GENOMIC DNA]</scope>
    <source>
        <strain evidence="2 3">HAL-9</strain>
    </source>
</reference>
<feature type="signal peptide" evidence="1">
    <location>
        <begin position="1"/>
        <end position="24"/>
    </location>
</feature>
<dbReference type="Proteomes" id="UP000306808">
    <property type="component" value="Unassembled WGS sequence"/>
</dbReference>
<name>A0A4U0P6A6_9SPHI</name>
<comment type="caution">
    <text evidence="2">The sequence shown here is derived from an EMBL/GenBank/DDBJ whole genome shotgun (WGS) entry which is preliminary data.</text>
</comment>
<dbReference type="RefSeq" id="WP_136899397.1">
    <property type="nucleotide sequence ID" value="NZ_SUME01000001.1"/>
</dbReference>
<keyword evidence="1" id="KW-0732">Signal</keyword>
<organism evidence="2 3">
    <name type="scientific">Sphingobacterium olei</name>
    <dbReference type="NCBI Taxonomy" id="2571155"/>
    <lineage>
        <taxon>Bacteria</taxon>
        <taxon>Pseudomonadati</taxon>
        <taxon>Bacteroidota</taxon>
        <taxon>Sphingobacteriia</taxon>
        <taxon>Sphingobacteriales</taxon>
        <taxon>Sphingobacteriaceae</taxon>
        <taxon>Sphingobacterium</taxon>
    </lineage>
</organism>
<dbReference type="AlphaFoldDB" id="A0A4U0P6A6"/>
<proteinExistence type="predicted"/>
<gene>
    <name evidence="2" type="ORF">FAZ15_01420</name>
</gene>